<feature type="compositionally biased region" description="Polar residues" evidence="2">
    <location>
        <begin position="52"/>
        <end position="77"/>
    </location>
</feature>
<organism evidence="3 4">
    <name type="scientific">Varroa destructor</name>
    <name type="common">Honeybee mite</name>
    <dbReference type="NCBI Taxonomy" id="109461"/>
    <lineage>
        <taxon>Eukaryota</taxon>
        <taxon>Metazoa</taxon>
        <taxon>Ecdysozoa</taxon>
        <taxon>Arthropoda</taxon>
        <taxon>Chelicerata</taxon>
        <taxon>Arachnida</taxon>
        <taxon>Acari</taxon>
        <taxon>Parasitiformes</taxon>
        <taxon>Mesostigmata</taxon>
        <taxon>Gamasina</taxon>
        <taxon>Dermanyssoidea</taxon>
        <taxon>Varroidae</taxon>
        <taxon>Varroa</taxon>
    </lineage>
</organism>
<evidence type="ECO:0000313" key="3">
    <source>
        <dbReference type="EnsemblMetazoa" id="XP_022667835"/>
    </source>
</evidence>
<feature type="compositionally biased region" description="Basic and acidic residues" evidence="2">
    <location>
        <begin position="147"/>
        <end position="167"/>
    </location>
</feature>
<dbReference type="PANTHER" id="PTHR47357:SF1">
    <property type="entry name" value="SPINDLE POLE BODY COMPONENT 110"/>
    <property type="match status" value="1"/>
</dbReference>
<feature type="compositionally biased region" description="Polar residues" evidence="2">
    <location>
        <begin position="203"/>
        <end position="225"/>
    </location>
</feature>
<dbReference type="GO" id="GO:0005200">
    <property type="term" value="F:structural constituent of cytoskeleton"/>
    <property type="evidence" value="ECO:0007669"/>
    <property type="project" value="TreeGrafter"/>
</dbReference>
<feature type="region of interest" description="Disordered" evidence="2">
    <location>
        <begin position="365"/>
        <end position="442"/>
    </location>
</feature>
<name>A0A7M7MD87_VARDE</name>
<dbReference type="KEGG" id="vde:111253124"/>
<proteinExistence type="predicted"/>
<dbReference type="PANTHER" id="PTHR47357">
    <property type="entry name" value="COP1-INTERACTIVE PROTEIN 1"/>
    <property type="match status" value="1"/>
</dbReference>
<evidence type="ECO:0000256" key="1">
    <source>
        <dbReference type="SAM" id="Coils"/>
    </source>
</evidence>
<protein>
    <submittedName>
        <fullName evidence="3">Uncharacterized protein</fullName>
    </submittedName>
</protein>
<dbReference type="OMA" id="DRMQQTE"/>
<keyword evidence="4" id="KW-1185">Reference proteome</keyword>
<accession>A0A7M7MD87</accession>
<dbReference type="Proteomes" id="UP000594260">
    <property type="component" value="Unplaced"/>
</dbReference>
<dbReference type="GeneID" id="111253124"/>
<feature type="coiled-coil region" evidence="1">
    <location>
        <begin position="1056"/>
        <end position="1181"/>
    </location>
</feature>
<dbReference type="GO" id="GO:0005856">
    <property type="term" value="C:cytoskeleton"/>
    <property type="evidence" value="ECO:0007669"/>
    <property type="project" value="TreeGrafter"/>
</dbReference>
<sequence>MSTSATVTLTLKSKPKIQPPQTTPRSSGSAVKLKLTKTNGQAATPGAGSPAQAATVTPSASNAAPSLSVPASATTPTTERKSPPKTGTGVTPKLVRKASLSSPAQSATASNERTDEGIAPPPRAKVLSRFPLKRNSFDKSAFGVELRSVRDRSTFFSKEVKKQESKCNGDASSTQSEQQQQQQLPEPNSQVAKSETDSAPVMQVTNGVVSHESSTTVGLQTNGRRATSKEQAKTSITENGQSVFKNSQENITAKMSSTSIVEGSKKTVLGRKSLLQKSVKKKSPTSADRLTTTQSEEVTSVAAVLPPDPAISNGTNKKQAPVRSTIIADAAGHEKQASASVATSSNCGTKLMKNLTKLATAGAIASVEEEKESTKSSRMPSPPMGSAEADSSLVSTISEERISVDDIEEASSSSTLTPAPSEERELVQNNAIETTTSTTDMVTTTITTMSTSATLIGSATASSSGKSFQARPNVHTSSTNNSKSQPSDFDNASSNSVPVVDGCPVAASPETSDADEVTAAVEASSAPIAASIESASPLLRAEAKTPHLINSSLDVTSCVSMANVAAAELTTTGTSAVTERRMSAETGAIPKDTTATRLSKAESSSGGANTIEKESVVRNMKNATTTAIGKTLQKPLNIAQKIIEAALQKSPSGAVSQTPSLVRNTQPMPSMGYSATASQVTAGTIIPFLYAGSQTDRTQPFAPGGQSQPLSRPSSVMANIQTVDIRNLGRLLRSPTPRPLSVLDGVDPRETELKDAFTDTASSSGVSCSLSAHSLATTIAQSRSTSPESLLSISAAPSRHGSKKVEHYELGSSQGQAGQQKFETFEHKQNRLEADLKEAQYSLGRERAQILQLQEELHQMRQERNEAQQRLEAAIADAVRKEKLAHRLQRELSETSAHEDTAEIEVGILKRHQTHLEEVMSSQKEDLEDLQSQLHMLREQNKHLEDQIKKQADRSTQDIQHKDRELEQLKTAAQKEVAHYQQLLKECQDQRRELLRKNTELQDNRQDLIEKVHELGDQAGIEKRLKRCLYRTLVLLRDARVTIEHMRVTQPTRTQISKLRQKAEEADQLKEIAERAKESAVAQGEQLEQALEQVVQTRHFLQTRVDKLSHENKLLQSQVDDLVLENAELDNRYKKQVSINSSEQESREESATKIVKLEAQVETLESRLQQLRFEKQVEEDSRVNSVLNSFETRTNQLELKLETEKLDKHKLQGQFNRLSDQMENARRELDAAQKREASLQITTTNQQRCLLDMRRELAEARDRNCQMRMERQTLDSQLEELIEEVRHLQTCLRVANQRIRDLEIALETTDPIQIENIMESIIEDSNSDDYEDADAGDQGLS</sequence>
<evidence type="ECO:0000256" key="2">
    <source>
        <dbReference type="SAM" id="MobiDB-lite"/>
    </source>
</evidence>
<evidence type="ECO:0000313" key="4">
    <source>
        <dbReference type="Proteomes" id="UP000594260"/>
    </source>
</evidence>
<feature type="compositionally biased region" description="Polar residues" evidence="2">
    <location>
        <begin position="1"/>
        <end position="11"/>
    </location>
</feature>
<feature type="compositionally biased region" description="Low complexity" evidence="2">
    <location>
        <begin position="410"/>
        <end position="420"/>
    </location>
</feature>
<feature type="compositionally biased region" description="Polar residues" evidence="2">
    <location>
        <begin position="474"/>
        <end position="497"/>
    </location>
</feature>
<feature type="compositionally biased region" description="Polar residues" evidence="2">
    <location>
        <begin position="99"/>
        <end position="111"/>
    </location>
</feature>
<dbReference type="OrthoDB" id="2914378at2759"/>
<feature type="compositionally biased region" description="Polar residues" evidence="2">
    <location>
        <begin position="284"/>
        <end position="294"/>
    </location>
</feature>
<feature type="region of interest" description="Disordered" evidence="2">
    <location>
        <begin position="462"/>
        <end position="516"/>
    </location>
</feature>
<keyword evidence="1" id="KW-0175">Coiled coil</keyword>
<feature type="region of interest" description="Disordered" evidence="2">
    <location>
        <begin position="275"/>
        <end position="294"/>
    </location>
</feature>
<feature type="region of interest" description="Disordered" evidence="2">
    <location>
        <begin position="1"/>
        <end position="241"/>
    </location>
</feature>
<dbReference type="RefSeq" id="XP_022667835.1">
    <property type="nucleotide sequence ID" value="XM_022812100.1"/>
</dbReference>
<feature type="coiled-coil region" evidence="1">
    <location>
        <begin position="836"/>
        <end position="1018"/>
    </location>
</feature>
<dbReference type="EnsemblMetazoa" id="XM_022812100">
    <property type="protein sequence ID" value="XP_022667835"/>
    <property type="gene ID" value="LOC111253124"/>
</dbReference>
<feature type="coiled-coil region" evidence="1">
    <location>
        <begin position="1208"/>
        <end position="1242"/>
    </location>
</feature>
<reference evidence="3" key="1">
    <citation type="submission" date="2021-01" db="UniProtKB">
        <authorList>
            <consortium name="EnsemblMetazoa"/>
        </authorList>
    </citation>
    <scope>IDENTIFICATION</scope>
</reference>
<feature type="compositionally biased region" description="Low complexity" evidence="2">
    <location>
        <begin position="172"/>
        <end position="190"/>
    </location>
</feature>
<dbReference type="InParanoid" id="A0A7M7MD87"/>